<feature type="transmembrane region" description="Helical" evidence="5">
    <location>
        <begin position="68"/>
        <end position="95"/>
    </location>
</feature>
<dbReference type="PANTHER" id="PTHR46273">
    <property type="entry name" value="MYOSUPPRESSIN RECEPTOR 1, ISOFORM B-RELATED"/>
    <property type="match status" value="1"/>
</dbReference>
<evidence type="ECO:0000256" key="4">
    <source>
        <dbReference type="ARBA" id="ARBA00023136"/>
    </source>
</evidence>
<dbReference type="Pfam" id="PF10324">
    <property type="entry name" value="7TM_GPCR_Srw"/>
    <property type="match status" value="1"/>
</dbReference>
<feature type="transmembrane region" description="Helical" evidence="5">
    <location>
        <begin position="107"/>
        <end position="130"/>
    </location>
</feature>
<organism evidence="7 8">
    <name type="scientific">Plectus sambesii</name>
    <dbReference type="NCBI Taxonomy" id="2011161"/>
    <lineage>
        <taxon>Eukaryota</taxon>
        <taxon>Metazoa</taxon>
        <taxon>Ecdysozoa</taxon>
        <taxon>Nematoda</taxon>
        <taxon>Chromadorea</taxon>
        <taxon>Plectida</taxon>
        <taxon>Plectina</taxon>
        <taxon>Plectoidea</taxon>
        <taxon>Plectidae</taxon>
        <taxon>Plectus</taxon>
    </lineage>
</organism>
<name>A0A914WFI1_9BILA</name>
<feature type="transmembrane region" description="Helical" evidence="5">
    <location>
        <begin position="294"/>
        <end position="318"/>
    </location>
</feature>
<dbReference type="InterPro" id="IPR017452">
    <property type="entry name" value="GPCR_Rhodpsn_7TM"/>
</dbReference>
<sequence>MYGGGCELGSVPLPNATLLFATLNDFHAAYGAIHPYLAVILCVVGTAMNVSTIAVLTRPTMISPVNILLCAIAVCDIVVMSSYFVFVCHFLIAAAERCDPRDYSYNWAVFTLVHAHSSVIFHAASIWLTVSLAQIRVLTISRATTAPSLLITARFTAGLSIGTWVVVALFNLPNFLTFEIVSGPAAFFFGCLMPEEDLSLVFNLTTSDLLPYSPAHDNYSSLIAEPVAAVRAVDSNCVLLKWTFWSNGMLFKVVPCILLSVSIGVLLKLIDNVGQRRRSLAQVMKKKRVPKDHTTPMLIAVLSIFLLAELPQGVMLVLTGIYSSDAFHHKVYLTLGDLMDLLSLINSSVNFLIYCAMSRKFRMVFIQTFIRCYHPLDESAPPPATDMTRHHLSRVTDLHPHAVDRRPSLKSVSPSPMGSTFDLRQSPLPPCAQIVVTALLNTSDGVRPRSATVELRSIKPLLEPTRTRTLDEITTARSDLNGCRPLTQSPERRMTLMRLEATNGDVF</sequence>
<feature type="transmembrane region" description="Helical" evidence="5">
    <location>
        <begin position="33"/>
        <end position="56"/>
    </location>
</feature>
<protein>
    <submittedName>
        <fullName evidence="8">G-protein coupled receptors family 1 profile domain-containing protein</fullName>
    </submittedName>
</protein>
<feature type="transmembrane region" description="Helical" evidence="5">
    <location>
        <begin position="338"/>
        <end position="357"/>
    </location>
</feature>
<dbReference type="PRINTS" id="PR00237">
    <property type="entry name" value="GPCRRHODOPSN"/>
</dbReference>
<accession>A0A914WFI1</accession>
<evidence type="ECO:0000256" key="2">
    <source>
        <dbReference type="ARBA" id="ARBA00022692"/>
    </source>
</evidence>
<evidence type="ECO:0000313" key="8">
    <source>
        <dbReference type="WBParaSite" id="PSAMB.scaffold388size53591.g5397.t1"/>
    </source>
</evidence>
<dbReference type="PANTHER" id="PTHR46273:SF16">
    <property type="entry name" value="G-PROTEIN COUPLED RECEPTORS FAMILY 1 PROFILE DOMAIN-CONTAINING PROTEIN"/>
    <property type="match status" value="1"/>
</dbReference>
<dbReference type="InterPro" id="IPR019427">
    <property type="entry name" value="7TM_GPCR_serpentine_rcpt_Srw"/>
</dbReference>
<dbReference type="SUPFAM" id="SSF81321">
    <property type="entry name" value="Family A G protein-coupled receptor-like"/>
    <property type="match status" value="1"/>
</dbReference>
<evidence type="ECO:0000256" key="5">
    <source>
        <dbReference type="SAM" id="Phobius"/>
    </source>
</evidence>
<dbReference type="AlphaFoldDB" id="A0A914WFI1"/>
<comment type="subcellular location">
    <subcellularLocation>
        <location evidence="1">Membrane</location>
    </subcellularLocation>
</comment>
<keyword evidence="4 5" id="KW-0472">Membrane</keyword>
<evidence type="ECO:0000259" key="6">
    <source>
        <dbReference type="PROSITE" id="PS50262"/>
    </source>
</evidence>
<dbReference type="GO" id="GO:0008528">
    <property type="term" value="F:G protein-coupled peptide receptor activity"/>
    <property type="evidence" value="ECO:0007669"/>
    <property type="project" value="InterPro"/>
</dbReference>
<evidence type="ECO:0000313" key="7">
    <source>
        <dbReference type="Proteomes" id="UP000887566"/>
    </source>
</evidence>
<dbReference type="InterPro" id="IPR000276">
    <property type="entry name" value="GPCR_Rhodpsn"/>
</dbReference>
<dbReference type="InterPro" id="IPR053219">
    <property type="entry name" value="GPCR_Dmsr-1"/>
</dbReference>
<dbReference type="CDD" id="cd14978">
    <property type="entry name" value="7tmA_FMRFamide_R-like"/>
    <property type="match status" value="1"/>
</dbReference>
<feature type="transmembrane region" description="Helical" evidence="5">
    <location>
        <begin position="249"/>
        <end position="270"/>
    </location>
</feature>
<dbReference type="WBParaSite" id="PSAMB.scaffold388size53591.g5397.t1">
    <property type="protein sequence ID" value="PSAMB.scaffold388size53591.g5397.t1"/>
    <property type="gene ID" value="PSAMB.scaffold388size53591.g5397"/>
</dbReference>
<keyword evidence="3 5" id="KW-1133">Transmembrane helix</keyword>
<evidence type="ECO:0000256" key="1">
    <source>
        <dbReference type="ARBA" id="ARBA00004370"/>
    </source>
</evidence>
<evidence type="ECO:0000256" key="3">
    <source>
        <dbReference type="ARBA" id="ARBA00022989"/>
    </source>
</evidence>
<dbReference type="PROSITE" id="PS50262">
    <property type="entry name" value="G_PROTEIN_RECEP_F1_2"/>
    <property type="match status" value="1"/>
</dbReference>
<reference evidence="8" key="1">
    <citation type="submission" date="2022-11" db="UniProtKB">
        <authorList>
            <consortium name="WormBaseParasite"/>
        </authorList>
    </citation>
    <scope>IDENTIFICATION</scope>
</reference>
<feature type="domain" description="G-protein coupled receptors family 1 profile" evidence="6">
    <location>
        <begin position="48"/>
        <end position="354"/>
    </location>
</feature>
<feature type="transmembrane region" description="Helical" evidence="5">
    <location>
        <begin position="151"/>
        <end position="172"/>
    </location>
</feature>
<proteinExistence type="predicted"/>
<dbReference type="GO" id="GO:0005886">
    <property type="term" value="C:plasma membrane"/>
    <property type="evidence" value="ECO:0007669"/>
    <property type="project" value="TreeGrafter"/>
</dbReference>
<dbReference type="Proteomes" id="UP000887566">
    <property type="component" value="Unplaced"/>
</dbReference>
<dbReference type="Gene3D" id="1.20.1070.10">
    <property type="entry name" value="Rhodopsin 7-helix transmembrane proteins"/>
    <property type="match status" value="1"/>
</dbReference>
<keyword evidence="2 5" id="KW-0812">Transmembrane</keyword>
<keyword evidence="7" id="KW-1185">Reference proteome</keyword>